<sequence>MSQEVFNAFESDDEVNHVDSQPADRPEKETPDESFFSSKRLALFVEDEKSLPESSSSTSSNLVSRSLQQQSSSSSSASGLCGPEYMRDDNFIRRTHDDKKIKGTIKLIITNLNNLKTKVTSSFHTIAGLPWFDFFI</sequence>
<accession>A0A914XYY0</accession>
<proteinExistence type="predicted"/>
<evidence type="ECO:0000256" key="1">
    <source>
        <dbReference type="SAM" id="MobiDB-lite"/>
    </source>
</evidence>
<evidence type="ECO:0000313" key="3">
    <source>
        <dbReference type="WBParaSite" id="PSU_v2.g11741.t1"/>
    </source>
</evidence>
<evidence type="ECO:0000313" key="2">
    <source>
        <dbReference type="Proteomes" id="UP000887577"/>
    </source>
</evidence>
<dbReference type="WBParaSite" id="PSU_v2.g11741.t1">
    <property type="protein sequence ID" value="PSU_v2.g11741.t1"/>
    <property type="gene ID" value="PSU_v2.g11741"/>
</dbReference>
<protein>
    <submittedName>
        <fullName evidence="3">Uncharacterized protein</fullName>
    </submittedName>
</protein>
<dbReference type="Proteomes" id="UP000887577">
    <property type="component" value="Unplaced"/>
</dbReference>
<organism evidence="2 3">
    <name type="scientific">Panagrolaimus superbus</name>
    <dbReference type="NCBI Taxonomy" id="310955"/>
    <lineage>
        <taxon>Eukaryota</taxon>
        <taxon>Metazoa</taxon>
        <taxon>Ecdysozoa</taxon>
        <taxon>Nematoda</taxon>
        <taxon>Chromadorea</taxon>
        <taxon>Rhabditida</taxon>
        <taxon>Tylenchina</taxon>
        <taxon>Panagrolaimomorpha</taxon>
        <taxon>Panagrolaimoidea</taxon>
        <taxon>Panagrolaimidae</taxon>
        <taxon>Panagrolaimus</taxon>
    </lineage>
</organism>
<feature type="region of interest" description="Disordered" evidence="1">
    <location>
        <begin position="1"/>
        <end position="36"/>
    </location>
</feature>
<dbReference type="AlphaFoldDB" id="A0A914XYY0"/>
<reference evidence="3" key="1">
    <citation type="submission" date="2022-11" db="UniProtKB">
        <authorList>
            <consortium name="WormBaseParasite"/>
        </authorList>
    </citation>
    <scope>IDENTIFICATION</scope>
</reference>
<feature type="region of interest" description="Disordered" evidence="1">
    <location>
        <begin position="50"/>
        <end position="85"/>
    </location>
</feature>
<keyword evidence="2" id="KW-1185">Reference proteome</keyword>
<feature type="compositionally biased region" description="Low complexity" evidence="1">
    <location>
        <begin position="52"/>
        <end position="80"/>
    </location>
</feature>
<name>A0A914XYY0_9BILA</name>
<feature type="compositionally biased region" description="Basic and acidic residues" evidence="1">
    <location>
        <begin position="14"/>
        <end position="31"/>
    </location>
</feature>